<proteinExistence type="predicted"/>
<keyword evidence="2" id="KW-1185">Reference proteome</keyword>
<evidence type="ECO:0000313" key="2">
    <source>
        <dbReference type="Proteomes" id="UP000029096"/>
    </source>
</evidence>
<gene>
    <name evidence="1" type="ORF">BBOH_0479</name>
</gene>
<accession>A0A086ZKF4</accession>
<reference evidence="1 2" key="1">
    <citation type="submission" date="2014-03" db="EMBL/GenBank/DDBJ databases">
        <title>Genomics of Bifidobacteria.</title>
        <authorList>
            <person name="Ventura M."/>
            <person name="Milani C."/>
            <person name="Lugli G.A."/>
        </authorList>
    </citation>
    <scope>NUCLEOTIDE SEQUENCE [LARGE SCALE GENOMIC DNA]</scope>
    <source>
        <strain evidence="1 2">DSM 22767</strain>
    </source>
</reference>
<dbReference type="STRING" id="1437606.BBOH_0479"/>
<organism evidence="1 2">
    <name type="scientific">Bifidobacterium bohemicum DSM 22767</name>
    <dbReference type="NCBI Taxonomy" id="1437606"/>
    <lineage>
        <taxon>Bacteria</taxon>
        <taxon>Bacillati</taxon>
        <taxon>Actinomycetota</taxon>
        <taxon>Actinomycetes</taxon>
        <taxon>Bifidobacteriales</taxon>
        <taxon>Bifidobacteriaceae</taxon>
        <taxon>Bifidobacterium</taxon>
    </lineage>
</organism>
<dbReference type="AlphaFoldDB" id="A0A086ZKF4"/>
<dbReference type="EMBL" id="JGYP01000001">
    <property type="protein sequence ID" value="KFI47004.1"/>
    <property type="molecule type" value="Genomic_DNA"/>
</dbReference>
<comment type="caution">
    <text evidence="1">The sequence shown here is derived from an EMBL/GenBank/DDBJ whole genome shotgun (WGS) entry which is preliminary data.</text>
</comment>
<sequence length="70" mass="7557">MGELSVGAGWLIHRFDGWHAGLFVFNKNSRRVHSMDLKVGRTASTTPNSMAITLVSNSVNTGRTNRPGSG</sequence>
<dbReference type="Proteomes" id="UP000029096">
    <property type="component" value="Unassembled WGS sequence"/>
</dbReference>
<evidence type="ECO:0000313" key="1">
    <source>
        <dbReference type="EMBL" id="KFI47004.1"/>
    </source>
</evidence>
<name>A0A086ZKF4_9BIFI</name>
<protein>
    <submittedName>
        <fullName evidence="1">Uncharacterized protein</fullName>
    </submittedName>
</protein>